<feature type="transmembrane region" description="Helical" evidence="8">
    <location>
        <begin position="42"/>
        <end position="67"/>
    </location>
</feature>
<evidence type="ECO:0000256" key="6">
    <source>
        <dbReference type="ARBA" id="ARBA00022989"/>
    </source>
</evidence>
<dbReference type="EMBL" id="CP002038">
    <property type="protein sequence ID" value="ADM96697.1"/>
    <property type="molecule type" value="Genomic_DNA"/>
</dbReference>
<dbReference type="PROSITE" id="PS50928">
    <property type="entry name" value="ABC_TM1"/>
    <property type="match status" value="1"/>
</dbReference>
<evidence type="ECO:0000256" key="7">
    <source>
        <dbReference type="ARBA" id="ARBA00023136"/>
    </source>
</evidence>
<feature type="transmembrane region" description="Helical" evidence="8">
    <location>
        <begin position="146"/>
        <end position="167"/>
    </location>
</feature>
<comment type="similarity">
    <text evidence="8">Belongs to the binding-protein-dependent transport system permease family.</text>
</comment>
<evidence type="ECO:0000256" key="5">
    <source>
        <dbReference type="ARBA" id="ARBA00022692"/>
    </source>
</evidence>
<dbReference type="GO" id="GO:0055085">
    <property type="term" value="P:transmembrane transport"/>
    <property type="evidence" value="ECO:0007669"/>
    <property type="project" value="InterPro"/>
</dbReference>
<dbReference type="HOGENOM" id="CLU_028518_5_2_6"/>
<feature type="transmembrane region" description="Helical" evidence="8">
    <location>
        <begin position="228"/>
        <end position="253"/>
    </location>
</feature>
<feature type="transmembrane region" description="Helical" evidence="8">
    <location>
        <begin position="173"/>
        <end position="189"/>
    </location>
</feature>
<evidence type="ECO:0000313" key="11">
    <source>
        <dbReference type="Proteomes" id="UP000006859"/>
    </source>
</evidence>
<proteinExistence type="inferred from homology"/>
<dbReference type="Pfam" id="PF00528">
    <property type="entry name" value="BPD_transp_1"/>
    <property type="match status" value="1"/>
</dbReference>
<keyword evidence="11" id="KW-1185">Reference proteome</keyword>
<evidence type="ECO:0000256" key="4">
    <source>
        <dbReference type="ARBA" id="ARBA00022519"/>
    </source>
</evidence>
<sequence>MSSEPLTYKPVIYKSVTHKPVTGSEPLTLMPTPYRTAYRSPWLAPATLLPAAAVLLLLLAVFFPALFTHRLPDEMDMGAVLQPPGADHWFGTDTLGRDVFTRVVYGTSLSLSIGVGAMLIACLGGVLLGTLSALAPLPVRRVLVRLLDIMLAFPEMLLALLVIAVLGRGPENTLLAVGLAGVAGYARLVRSQVLQVKLSGYVEHAVALGEPPLYIVVRHIIPNTLRPLLILATIGVGNAVLSASALSFLGLGVVPPTAEWGALLADGRNFLDIAPWVSLFPASVVALSVIVITLLGRRLQAILARGTA</sequence>
<evidence type="ECO:0000313" key="10">
    <source>
        <dbReference type="EMBL" id="ADM96697.1"/>
    </source>
</evidence>
<feature type="domain" description="ABC transmembrane type-1" evidence="9">
    <location>
        <begin position="107"/>
        <end position="296"/>
    </location>
</feature>
<evidence type="ECO:0000256" key="3">
    <source>
        <dbReference type="ARBA" id="ARBA00022475"/>
    </source>
</evidence>
<keyword evidence="3" id="KW-1003">Cell membrane</keyword>
<protein>
    <submittedName>
        <fullName evidence="10">ABC transporter, permease protein</fullName>
    </submittedName>
</protein>
<keyword evidence="5 8" id="KW-0812">Transmembrane</keyword>
<evidence type="ECO:0000259" key="9">
    <source>
        <dbReference type="PROSITE" id="PS50928"/>
    </source>
</evidence>
<dbReference type="STRING" id="198628.Dda3937_03673"/>
<dbReference type="Gene3D" id="1.10.3720.10">
    <property type="entry name" value="MetI-like"/>
    <property type="match status" value="1"/>
</dbReference>
<name>E0SJ62_DICD3</name>
<dbReference type="InterPro" id="IPR035906">
    <property type="entry name" value="MetI-like_sf"/>
</dbReference>
<feature type="transmembrane region" description="Helical" evidence="8">
    <location>
        <begin position="273"/>
        <end position="295"/>
    </location>
</feature>
<keyword evidence="7 8" id="KW-0472">Membrane</keyword>
<dbReference type="eggNOG" id="COG1173">
    <property type="taxonomic scope" value="Bacteria"/>
</dbReference>
<keyword evidence="6 8" id="KW-1133">Transmembrane helix</keyword>
<dbReference type="KEGG" id="ddd:Dda3937_03673"/>
<evidence type="ECO:0000256" key="8">
    <source>
        <dbReference type="RuleBase" id="RU363032"/>
    </source>
</evidence>
<dbReference type="PANTHER" id="PTHR43386">
    <property type="entry name" value="OLIGOPEPTIDE TRANSPORT SYSTEM PERMEASE PROTEIN APPC"/>
    <property type="match status" value="1"/>
</dbReference>
<dbReference type="CDD" id="cd06261">
    <property type="entry name" value="TM_PBP2"/>
    <property type="match status" value="1"/>
</dbReference>
<feature type="transmembrane region" description="Helical" evidence="8">
    <location>
        <begin position="109"/>
        <end position="134"/>
    </location>
</feature>
<comment type="subcellular location">
    <subcellularLocation>
        <location evidence="1">Cell inner membrane</location>
        <topology evidence="1">Multi-pass membrane protein</topology>
    </subcellularLocation>
    <subcellularLocation>
        <location evidence="8">Cell membrane</location>
        <topology evidence="8">Multi-pass membrane protein</topology>
    </subcellularLocation>
</comment>
<dbReference type="PANTHER" id="PTHR43386:SF25">
    <property type="entry name" value="PEPTIDE ABC TRANSPORTER PERMEASE PROTEIN"/>
    <property type="match status" value="1"/>
</dbReference>
<keyword evidence="2 8" id="KW-0813">Transport</keyword>
<reference evidence="10 11" key="1">
    <citation type="journal article" date="2011" name="J. Bacteriol.">
        <title>Genome sequence of the plant-pathogenic bacterium Dickeya dadantii 3937.</title>
        <authorList>
            <person name="Glasner J.D."/>
            <person name="Yang C.H."/>
            <person name="Reverchon S."/>
            <person name="Hugouvieux-Cotte-Pattat N."/>
            <person name="Condemine G."/>
            <person name="Bohin J.P."/>
            <person name="Van Gijsegem F."/>
            <person name="Yang S."/>
            <person name="Franza T."/>
            <person name="Expert D."/>
            <person name="Plunkett G. III"/>
            <person name="San Francisco M.J."/>
            <person name="Charkowski A.O."/>
            <person name="Py B."/>
            <person name="Bell K."/>
            <person name="Rauscher L."/>
            <person name="Rodriguez-Palenzuela P."/>
            <person name="Toussaint A."/>
            <person name="Holeva M.C."/>
            <person name="He S.Y."/>
            <person name="Douet V."/>
            <person name="Boccara M."/>
            <person name="Blanco C."/>
            <person name="Toth I."/>
            <person name="Anderson B.D."/>
            <person name="Biehl B.S."/>
            <person name="Mau B."/>
            <person name="Flynn S.M."/>
            <person name="Barras F."/>
            <person name="Lindeberg M."/>
            <person name="Birch P.R."/>
            <person name="Tsuyumu S."/>
            <person name="Shi X."/>
            <person name="Hibbing M."/>
            <person name="Yap M.N."/>
            <person name="Carpentier M."/>
            <person name="Dassa E."/>
            <person name="Umehara M."/>
            <person name="Kim J.F."/>
            <person name="Rusch M."/>
            <person name="Soni P."/>
            <person name="Mayhew G.F."/>
            <person name="Fouts D.E."/>
            <person name="Gill S.R."/>
            <person name="Blattner F.R."/>
            <person name="Keen N.T."/>
            <person name="Perna N.T."/>
        </authorList>
    </citation>
    <scope>NUCLEOTIDE SEQUENCE [LARGE SCALE GENOMIC DNA]</scope>
    <source>
        <strain evidence="10 11">3937</strain>
    </source>
</reference>
<dbReference type="Proteomes" id="UP000006859">
    <property type="component" value="Chromosome"/>
</dbReference>
<accession>E0SJ62</accession>
<evidence type="ECO:0000256" key="2">
    <source>
        <dbReference type="ARBA" id="ARBA00022448"/>
    </source>
</evidence>
<gene>
    <name evidence="10" type="ordered locus">Dda3937_03673</name>
</gene>
<dbReference type="InterPro" id="IPR000515">
    <property type="entry name" value="MetI-like"/>
</dbReference>
<keyword evidence="4" id="KW-0997">Cell inner membrane</keyword>
<dbReference type="AlphaFoldDB" id="E0SJ62"/>
<evidence type="ECO:0000256" key="1">
    <source>
        <dbReference type="ARBA" id="ARBA00004429"/>
    </source>
</evidence>
<organism evidence="10 11">
    <name type="scientific">Dickeya dadantii (strain 3937)</name>
    <name type="common">Erwinia chrysanthemi (strain 3937)</name>
    <dbReference type="NCBI Taxonomy" id="198628"/>
    <lineage>
        <taxon>Bacteria</taxon>
        <taxon>Pseudomonadati</taxon>
        <taxon>Pseudomonadota</taxon>
        <taxon>Gammaproteobacteria</taxon>
        <taxon>Enterobacterales</taxon>
        <taxon>Pectobacteriaceae</taxon>
        <taxon>Dickeya</taxon>
    </lineage>
</organism>
<dbReference type="GO" id="GO:0005886">
    <property type="term" value="C:plasma membrane"/>
    <property type="evidence" value="ECO:0007669"/>
    <property type="project" value="UniProtKB-SubCell"/>
</dbReference>
<dbReference type="InterPro" id="IPR050366">
    <property type="entry name" value="BP-dependent_transpt_permease"/>
</dbReference>
<dbReference type="SUPFAM" id="SSF161098">
    <property type="entry name" value="MetI-like"/>
    <property type="match status" value="1"/>
</dbReference>